<evidence type="ECO:0000256" key="2">
    <source>
        <dbReference type="ARBA" id="ARBA00022771"/>
    </source>
</evidence>
<keyword evidence="2" id="KW-0863">Zinc-finger</keyword>
<accession>A0A8S3WUI3</accession>
<gene>
    <name evidence="6" type="ORF">PAPOLLO_LOCUS10662</name>
</gene>
<dbReference type="Pfam" id="PF05225">
    <property type="entry name" value="HTH_psq"/>
    <property type="match status" value="1"/>
</dbReference>
<feature type="compositionally biased region" description="Polar residues" evidence="4">
    <location>
        <begin position="355"/>
        <end position="365"/>
    </location>
</feature>
<organism evidence="6 7">
    <name type="scientific">Parnassius apollo</name>
    <name type="common">Apollo butterfly</name>
    <name type="synonym">Papilio apollo</name>
    <dbReference type="NCBI Taxonomy" id="110799"/>
    <lineage>
        <taxon>Eukaryota</taxon>
        <taxon>Metazoa</taxon>
        <taxon>Ecdysozoa</taxon>
        <taxon>Arthropoda</taxon>
        <taxon>Hexapoda</taxon>
        <taxon>Insecta</taxon>
        <taxon>Pterygota</taxon>
        <taxon>Neoptera</taxon>
        <taxon>Endopterygota</taxon>
        <taxon>Lepidoptera</taxon>
        <taxon>Glossata</taxon>
        <taxon>Ditrysia</taxon>
        <taxon>Papilionoidea</taxon>
        <taxon>Papilionidae</taxon>
        <taxon>Parnassiinae</taxon>
        <taxon>Parnassini</taxon>
        <taxon>Parnassius</taxon>
        <taxon>Parnassius</taxon>
    </lineage>
</organism>
<dbReference type="GO" id="GO:0008270">
    <property type="term" value="F:zinc ion binding"/>
    <property type="evidence" value="ECO:0007669"/>
    <property type="project" value="UniProtKB-KW"/>
</dbReference>
<keyword evidence="7" id="KW-1185">Reference proteome</keyword>
<sequence length="450" mass="50497">MKGEKRRNYDSSRFKEAFMKVIKDNWSVYKASKEYGIPWSTLRRHIATHGGESFDLPKLGRPFTLDSDLECKFVSYIIKMQELGFGLSVTDIKAKCYALAVQAGKDHQFNDAKRKAGPYWWWSFKERYGLSLRTPEKLAACRAVTANRQNIDDFYKKLLDVVIELDILQKPERIYNCDETGVTFVVKPSKIVTQTGKKLQHPTSAPTRLDFCRLLTPAYEHAFQPSIIMNGFRKTGIAPFDRNAISDESIAPSLMQPSDLQSQNIESSTDNAQASAVNRETASPSVFSLLSVPEVPQSSSSSTRRAKRNPQARYLTPQSTNNMDSPKENIVAISNETTVAVTSEETVTSIRVPSASPTPGPSTESNLKRKLPRVKVEKTPKSNKSTMCDYCGVHYSQDVALRNGAVWVECMSCGKWYHQECTATESPQFLCDNCDKVDFSGTDDSDWAPE</sequence>
<dbReference type="GO" id="GO:0003677">
    <property type="term" value="F:DNA binding"/>
    <property type="evidence" value="ECO:0007669"/>
    <property type="project" value="InterPro"/>
</dbReference>
<feature type="region of interest" description="Disordered" evidence="4">
    <location>
        <begin position="256"/>
        <end position="326"/>
    </location>
</feature>
<evidence type="ECO:0000256" key="4">
    <source>
        <dbReference type="SAM" id="MobiDB-lite"/>
    </source>
</evidence>
<keyword evidence="1" id="KW-0479">Metal-binding</keyword>
<reference evidence="6" key="1">
    <citation type="submission" date="2021-04" db="EMBL/GenBank/DDBJ databases">
        <authorList>
            <person name="Tunstrom K."/>
        </authorList>
    </citation>
    <scope>NUCLEOTIDE SEQUENCE</scope>
</reference>
<dbReference type="CDD" id="cd15517">
    <property type="entry name" value="PHD_TCF19_like"/>
    <property type="match status" value="1"/>
</dbReference>
<dbReference type="EMBL" id="CAJQZP010000769">
    <property type="protein sequence ID" value="CAG4983606.1"/>
    <property type="molecule type" value="Genomic_DNA"/>
</dbReference>
<evidence type="ECO:0000256" key="3">
    <source>
        <dbReference type="ARBA" id="ARBA00022833"/>
    </source>
</evidence>
<protein>
    <submittedName>
        <fullName evidence="6">(apollo) hypothetical protein</fullName>
    </submittedName>
</protein>
<evidence type="ECO:0000256" key="1">
    <source>
        <dbReference type="ARBA" id="ARBA00022723"/>
    </source>
</evidence>
<name>A0A8S3WUI3_PARAO</name>
<dbReference type="OrthoDB" id="6925402at2759"/>
<feature type="compositionally biased region" description="Polar residues" evidence="4">
    <location>
        <begin position="256"/>
        <end position="286"/>
    </location>
</feature>
<keyword evidence="3" id="KW-0862">Zinc</keyword>
<dbReference type="InterPro" id="IPR019786">
    <property type="entry name" value="Zinc_finger_PHD-type_CS"/>
</dbReference>
<dbReference type="PROSITE" id="PS01359">
    <property type="entry name" value="ZF_PHD_1"/>
    <property type="match status" value="1"/>
</dbReference>
<proteinExistence type="predicted"/>
<evidence type="ECO:0000313" key="7">
    <source>
        <dbReference type="Proteomes" id="UP000691718"/>
    </source>
</evidence>
<feature type="domain" description="HTH psq-type" evidence="5">
    <location>
        <begin position="14"/>
        <end position="49"/>
    </location>
</feature>
<dbReference type="AlphaFoldDB" id="A0A8S3WUI3"/>
<dbReference type="Proteomes" id="UP000691718">
    <property type="component" value="Unassembled WGS sequence"/>
</dbReference>
<comment type="caution">
    <text evidence="6">The sequence shown here is derived from an EMBL/GenBank/DDBJ whole genome shotgun (WGS) entry which is preliminary data.</text>
</comment>
<dbReference type="InterPro" id="IPR007889">
    <property type="entry name" value="HTH_Psq"/>
</dbReference>
<feature type="region of interest" description="Disordered" evidence="4">
    <location>
        <begin position="344"/>
        <end position="368"/>
    </location>
</feature>
<evidence type="ECO:0000313" key="6">
    <source>
        <dbReference type="EMBL" id="CAG4983606.1"/>
    </source>
</evidence>
<feature type="compositionally biased region" description="Low complexity" evidence="4">
    <location>
        <begin position="288"/>
        <end position="302"/>
    </location>
</feature>
<evidence type="ECO:0000259" key="5">
    <source>
        <dbReference type="Pfam" id="PF05225"/>
    </source>
</evidence>